<reference evidence="8" key="1">
    <citation type="submission" date="2020-09" db="EMBL/GenBank/DDBJ databases">
        <authorList>
            <person name="Kikuchi T."/>
        </authorList>
    </citation>
    <scope>NUCLEOTIDE SEQUENCE</scope>
    <source>
        <strain evidence="8">SH1</strain>
    </source>
</reference>
<evidence type="ECO:0000256" key="7">
    <source>
        <dbReference type="SAM" id="SignalP"/>
    </source>
</evidence>
<evidence type="ECO:0000256" key="6">
    <source>
        <dbReference type="SAM" id="Phobius"/>
    </source>
</evidence>
<dbReference type="Pfam" id="PF05434">
    <property type="entry name" value="Tmemb_9"/>
    <property type="match status" value="1"/>
</dbReference>
<evidence type="ECO:0000313" key="9">
    <source>
        <dbReference type="Proteomes" id="UP000614601"/>
    </source>
</evidence>
<feature type="chain" id="PRO_5036408271" evidence="7">
    <location>
        <begin position="21"/>
        <end position="199"/>
    </location>
</feature>
<evidence type="ECO:0000256" key="5">
    <source>
        <dbReference type="ARBA" id="ARBA00023136"/>
    </source>
</evidence>
<protein>
    <submittedName>
        <fullName evidence="8">Uncharacterized protein</fullName>
    </submittedName>
</protein>
<feature type="transmembrane region" description="Helical" evidence="6">
    <location>
        <begin position="96"/>
        <end position="122"/>
    </location>
</feature>
<sequence length="199" mass="22774">MKLGVLETLLSLLCINFVNANFEDSRCRCTCPNTKYFSGPNMTDNKVRYYTKTNVLSPNCNPQNVVKFSVKGFVDSSHLDAFLANCDCRFESRNTILLKVVVIFVICILALLGSYMMFLTILDPMFKRRQNTLNYKRQDDEIEENIFGDPTVDTNGSIPLKVQHTATSVLDKVEDKTSKWKSDVQEQRRKVLSDHTILN</sequence>
<keyword evidence="7" id="KW-0732">Signal</keyword>
<dbReference type="OrthoDB" id="10059035at2759"/>
<gene>
    <name evidence="8" type="ORF">BOKJ2_LOCUS3928</name>
</gene>
<organism evidence="8 9">
    <name type="scientific">Bursaphelenchus okinawaensis</name>
    <dbReference type="NCBI Taxonomy" id="465554"/>
    <lineage>
        <taxon>Eukaryota</taxon>
        <taxon>Metazoa</taxon>
        <taxon>Ecdysozoa</taxon>
        <taxon>Nematoda</taxon>
        <taxon>Chromadorea</taxon>
        <taxon>Rhabditida</taxon>
        <taxon>Tylenchina</taxon>
        <taxon>Tylenchomorpha</taxon>
        <taxon>Aphelenchoidea</taxon>
        <taxon>Aphelenchoididae</taxon>
        <taxon>Bursaphelenchus</taxon>
    </lineage>
</organism>
<comment type="caution">
    <text evidence="8">The sequence shown here is derived from an EMBL/GenBank/DDBJ whole genome shotgun (WGS) entry which is preliminary data.</text>
</comment>
<dbReference type="AlphaFoldDB" id="A0A811K934"/>
<dbReference type="InterPro" id="IPR008853">
    <property type="entry name" value="TMEM9/TMEM9B"/>
</dbReference>
<accession>A0A811K934</accession>
<evidence type="ECO:0000256" key="3">
    <source>
        <dbReference type="ARBA" id="ARBA00022692"/>
    </source>
</evidence>
<keyword evidence="4 6" id="KW-1133">Transmembrane helix</keyword>
<comment type="subcellular location">
    <subcellularLocation>
        <location evidence="1">Membrane</location>
    </subcellularLocation>
</comment>
<keyword evidence="3 6" id="KW-0812">Transmembrane</keyword>
<dbReference type="PANTHER" id="PTHR13064:SF6">
    <property type="entry name" value="TRANSMEMBRANE PROTEIN 9"/>
    <property type="match status" value="1"/>
</dbReference>
<name>A0A811K934_9BILA</name>
<dbReference type="EMBL" id="CAJFDH010000002">
    <property type="protein sequence ID" value="CAD5211891.1"/>
    <property type="molecule type" value="Genomic_DNA"/>
</dbReference>
<proteinExistence type="inferred from homology"/>
<feature type="signal peptide" evidence="7">
    <location>
        <begin position="1"/>
        <end position="20"/>
    </location>
</feature>
<dbReference type="PANTHER" id="PTHR13064">
    <property type="entry name" value="TRANSMEMBRANE PROTEIN 9 FAMILY MEMBER"/>
    <property type="match status" value="1"/>
</dbReference>
<comment type="similarity">
    <text evidence="2">Belongs to the TMEM9 family.</text>
</comment>
<keyword evidence="9" id="KW-1185">Reference proteome</keyword>
<dbReference type="Proteomes" id="UP000783686">
    <property type="component" value="Unassembled WGS sequence"/>
</dbReference>
<keyword evidence="5 6" id="KW-0472">Membrane</keyword>
<dbReference type="EMBL" id="CAJFCW020000002">
    <property type="protein sequence ID" value="CAG9094642.1"/>
    <property type="molecule type" value="Genomic_DNA"/>
</dbReference>
<evidence type="ECO:0000256" key="4">
    <source>
        <dbReference type="ARBA" id="ARBA00022989"/>
    </source>
</evidence>
<dbReference type="Proteomes" id="UP000614601">
    <property type="component" value="Unassembled WGS sequence"/>
</dbReference>
<evidence type="ECO:0000313" key="8">
    <source>
        <dbReference type="EMBL" id="CAD5211891.1"/>
    </source>
</evidence>
<evidence type="ECO:0000256" key="2">
    <source>
        <dbReference type="ARBA" id="ARBA00007264"/>
    </source>
</evidence>
<evidence type="ECO:0000256" key="1">
    <source>
        <dbReference type="ARBA" id="ARBA00004370"/>
    </source>
</evidence>
<dbReference type="GO" id="GO:0005765">
    <property type="term" value="C:lysosomal membrane"/>
    <property type="evidence" value="ECO:0007669"/>
    <property type="project" value="InterPro"/>
</dbReference>